<organism evidence="2 3">
    <name type="scientific">Lentinula raphanica</name>
    <dbReference type="NCBI Taxonomy" id="153919"/>
    <lineage>
        <taxon>Eukaryota</taxon>
        <taxon>Fungi</taxon>
        <taxon>Dikarya</taxon>
        <taxon>Basidiomycota</taxon>
        <taxon>Agaricomycotina</taxon>
        <taxon>Agaricomycetes</taxon>
        <taxon>Agaricomycetidae</taxon>
        <taxon>Agaricales</taxon>
        <taxon>Marasmiineae</taxon>
        <taxon>Omphalotaceae</taxon>
        <taxon>Lentinula</taxon>
    </lineage>
</organism>
<reference evidence="2" key="1">
    <citation type="submission" date="2022-08" db="EMBL/GenBank/DDBJ databases">
        <authorList>
            <consortium name="DOE Joint Genome Institute"/>
            <person name="Min B."/>
            <person name="Riley R."/>
            <person name="Sierra-Patev S."/>
            <person name="Naranjo-Ortiz M."/>
            <person name="Looney B."/>
            <person name="Konkel Z."/>
            <person name="Slot J.C."/>
            <person name="Sakamoto Y."/>
            <person name="Steenwyk J.L."/>
            <person name="Rokas A."/>
            <person name="Carro J."/>
            <person name="Camarero S."/>
            <person name="Ferreira P."/>
            <person name="Molpeceres G."/>
            <person name="Ruiz-Duenas F.J."/>
            <person name="Serrano A."/>
            <person name="Henrissat B."/>
            <person name="Drula E."/>
            <person name="Hughes K.W."/>
            <person name="Mata J.L."/>
            <person name="Ishikawa N.K."/>
            <person name="Vargas-Isla R."/>
            <person name="Ushijima S."/>
            <person name="Smith C.A."/>
            <person name="Ahrendt S."/>
            <person name="Andreopoulos W."/>
            <person name="He G."/>
            <person name="Labutti K."/>
            <person name="Lipzen A."/>
            <person name="Ng V."/>
            <person name="Sandor L."/>
            <person name="Barry K."/>
            <person name="Martinez A.T."/>
            <person name="Xiao Y."/>
            <person name="Gibbons J.G."/>
            <person name="Terashima K."/>
            <person name="Hibbett D.S."/>
            <person name="Grigoriev I.V."/>
        </authorList>
    </citation>
    <scope>NUCLEOTIDE SEQUENCE</scope>
    <source>
        <strain evidence="2">TFB9207</strain>
    </source>
</reference>
<evidence type="ECO:0000313" key="2">
    <source>
        <dbReference type="EMBL" id="KAJ3832858.1"/>
    </source>
</evidence>
<sequence>MQSQNASETETQFIDLPDDDVNLWDALEIVGESATRFKIKWDGIDPATGRRWLDSWVQKHDATPDLVKAWRIKHPHKISAAKKRSSKSTSRNSKGRGGSEASTS</sequence>
<name>A0AA38NYL2_9AGAR</name>
<feature type="region of interest" description="Disordered" evidence="1">
    <location>
        <begin position="73"/>
        <end position="104"/>
    </location>
</feature>
<keyword evidence="3" id="KW-1185">Reference proteome</keyword>
<dbReference type="EMBL" id="MU806834">
    <property type="protein sequence ID" value="KAJ3832858.1"/>
    <property type="molecule type" value="Genomic_DNA"/>
</dbReference>
<proteinExistence type="predicted"/>
<feature type="non-terminal residue" evidence="2">
    <location>
        <position position="1"/>
    </location>
</feature>
<accession>A0AA38NYL2</accession>
<evidence type="ECO:0008006" key="4">
    <source>
        <dbReference type="Google" id="ProtNLM"/>
    </source>
</evidence>
<evidence type="ECO:0000256" key="1">
    <source>
        <dbReference type="SAM" id="MobiDB-lite"/>
    </source>
</evidence>
<gene>
    <name evidence="2" type="ORF">F5878DRAFT_438430</name>
</gene>
<feature type="compositionally biased region" description="Basic residues" evidence="1">
    <location>
        <begin position="73"/>
        <end position="86"/>
    </location>
</feature>
<protein>
    <recommendedName>
        <fullName evidence="4">Chromo domain-containing protein</fullName>
    </recommendedName>
</protein>
<comment type="caution">
    <text evidence="2">The sequence shown here is derived from an EMBL/GenBank/DDBJ whole genome shotgun (WGS) entry which is preliminary data.</text>
</comment>
<dbReference type="Proteomes" id="UP001163846">
    <property type="component" value="Unassembled WGS sequence"/>
</dbReference>
<dbReference type="AlphaFoldDB" id="A0AA38NYL2"/>
<evidence type="ECO:0000313" key="3">
    <source>
        <dbReference type="Proteomes" id="UP001163846"/>
    </source>
</evidence>